<proteinExistence type="predicted"/>
<sequence>MPRSGVLHWPSVMQSKGKFTNRNRFTRIRVYVNSLVCVPSPGTSPA</sequence>
<reference evidence="1" key="3">
    <citation type="submission" date="2025-08" db="UniProtKB">
        <authorList>
            <consortium name="Ensembl"/>
        </authorList>
    </citation>
    <scope>IDENTIFICATION</scope>
</reference>
<reference evidence="2" key="1">
    <citation type="journal article" date="2002" name="Science">
        <title>The draft genome of Ciona intestinalis: insights into chordate and vertebrate origins.</title>
        <authorList>
            <person name="Dehal P."/>
            <person name="Satou Y."/>
            <person name="Campbell R.K."/>
            <person name="Chapman J."/>
            <person name="Degnan B."/>
            <person name="De Tomaso A."/>
            <person name="Davidson B."/>
            <person name="Di Gregorio A."/>
            <person name="Gelpke M."/>
            <person name="Goodstein D.M."/>
            <person name="Harafuji N."/>
            <person name="Hastings K.E."/>
            <person name="Ho I."/>
            <person name="Hotta K."/>
            <person name="Huang W."/>
            <person name="Kawashima T."/>
            <person name="Lemaire P."/>
            <person name="Martinez D."/>
            <person name="Meinertzhagen I.A."/>
            <person name="Necula S."/>
            <person name="Nonaka M."/>
            <person name="Putnam N."/>
            <person name="Rash S."/>
            <person name="Saiga H."/>
            <person name="Satake M."/>
            <person name="Terry A."/>
            <person name="Yamada L."/>
            <person name="Wang H.G."/>
            <person name="Awazu S."/>
            <person name="Azumi K."/>
            <person name="Boore J."/>
            <person name="Branno M."/>
            <person name="Chin-Bow S."/>
            <person name="DeSantis R."/>
            <person name="Doyle S."/>
            <person name="Francino P."/>
            <person name="Keys D.N."/>
            <person name="Haga S."/>
            <person name="Hayashi H."/>
            <person name="Hino K."/>
            <person name="Imai K.S."/>
            <person name="Inaba K."/>
            <person name="Kano S."/>
            <person name="Kobayashi K."/>
            <person name="Kobayashi M."/>
            <person name="Lee B.I."/>
            <person name="Makabe K.W."/>
            <person name="Manohar C."/>
            <person name="Matassi G."/>
            <person name="Medina M."/>
            <person name="Mochizuki Y."/>
            <person name="Mount S."/>
            <person name="Morishita T."/>
            <person name="Miura S."/>
            <person name="Nakayama A."/>
            <person name="Nishizaka S."/>
            <person name="Nomoto H."/>
            <person name="Ohta F."/>
            <person name="Oishi K."/>
            <person name="Rigoutsos I."/>
            <person name="Sano M."/>
            <person name="Sasaki A."/>
            <person name="Sasakura Y."/>
            <person name="Shoguchi E."/>
            <person name="Shin-i T."/>
            <person name="Spagnuolo A."/>
            <person name="Stainier D."/>
            <person name="Suzuki M.M."/>
            <person name="Tassy O."/>
            <person name="Takatori N."/>
            <person name="Tokuoka M."/>
            <person name="Yagi K."/>
            <person name="Yoshizaki F."/>
            <person name="Wada S."/>
            <person name="Zhang C."/>
            <person name="Hyatt P.D."/>
            <person name="Larimer F."/>
            <person name="Detter C."/>
            <person name="Doggett N."/>
            <person name="Glavina T."/>
            <person name="Hawkins T."/>
            <person name="Richardson P."/>
            <person name="Lucas S."/>
            <person name="Kohara Y."/>
            <person name="Levine M."/>
            <person name="Satoh N."/>
            <person name="Rokhsar D.S."/>
        </authorList>
    </citation>
    <scope>NUCLEOTIDE SEQUENCE [LARGE SCALE GENOMIC DNA]</scope>
</reference>
<keyword evidence="2" id="KW-1185">Reference proteome</keyword>
<dbReference type="EMBL" id="EAAA01001592">
    <property type="status" value="NOT_ANNOTATED_CDS"/>
    <property type="molecule type" value="Genomic_DNA"/>
</dbReference>
<evidence type="ECO:0000313" key="2">
    <source>
        <dbReference type="Proteomes" id="UP000008144"/>
    </source>
</evidence>
<reference evidence="1" key="4">
    <citation type="submission" date="2025-09" db="UniProtKB">
        <authorList>
            <consortium name="Ensembl"/>
        </authorList>
    </citation>
    <scope>IDENTIFICATION</scope>
</reference>
<evidence type="ECO:0000313" key="1">
    <source>
        <dbReference type="Ensembl" id="ENSCINP00000034539.1"/>
    </source>
</evidence>
<dbReference type="Ensembl" id="ENSCINT00000030424.1">
    <property type="protein sequence ID" value="ENSCINP00000034539.1"/>
    <property type="gene ID" value="ENSCING00000023357.1"/>
</dbReference>
<dbReference type="InParanoid" id="H2XY05"/>
<organism evidence="1 2">
    <name type="scientific">Ciona intestinalis</name>
    <name type="common">Transparent sea squirt</name>
    <name type="synonym">Ascidia intestinalis</name>
    <dbReference type="NCBI Taxonomy" id="7719"/>
    <lineage>
        <taxon>Eukaryota</taxon>
        <taxon>Metazoa</taxon>
        <taxon>Chordata</taxon>
        <taxon>Tunicata</taxon>
        <taxon>Ascidiacea</taxon>
        <taxon>Phlebobranchia</taxon>
        <taxon>Cionidae</taxon>
        <taxon>Ciona</taxon>
    </lineage>
</organism>
<dbReference type="Proteomes" id="UP000008144">
    <property type="component" value="Chromosome 2"/>
</dbReference>
<protein>
    <submittedName>
        <fullName evidence="1">Uncharacterized protein</fullName>
    </submittedName>
</protein>
<dbReference type="AlphaFoldDB" id="H2XY05"/>
<dbReference type="HOGENOM" id="CLU_3191004_0_0_1"/>
<name>H2XY05_CIOIN</name>
<accession>H2XY05</accession>
<reference evidence="1" key="2">
    <citation type="journal article" date="2008" name="Genome Biol.">
        <title>Improved genome assembly and evidence-based global gene model set for the chordate Ciona intestinalis: new insight into intron and operon populations.</title>
        <authorList>
            <person name="Satou Y."/>
            <person name="Mineta K."/>
            <person name="Ogasawara M."/>
            <person name="Sasakura Y."/>
            <person name="Shoguchi E."/>
            <person name="Ueno K."/>
            <person name="Yamada L."/>
            <person name="Matsumoto J."/>
            <person name="Wasserscheid J."/>
            <person name="Dewar K."/>
            <person name="Wiley G.B."/>
            <person name="Macmil S.L."/>
            <person name="Roe B.A."/>
            <person name="Zeller R.W."/>
            <person name="Hastings K.E."/>
            <person name="Lemaire P."/>
            <person name="Lindquist E."/>
            <person name="Endo T."/>
            <person name="Hotta K."/>
            <person name="Inaba K."/>
        </authorList>
    </citation>
    <scope>NUCLEOTIDE SEQUENCE [LARGE SCALE GENOMIC DNA]</scope>
    <source>
        <strain evidence="1">wild type</strain>
    </source>
</reference>